<evidence type="ECO:0000313" key="5">
    <source>
        <dbReference type="Proteomes" id="UP000515808"/>
    </source>
</evidence>
<keyword evidence="2" id="KW-1133">Transmembrane helix</keyword>
<dbReference type="InterPro" id="IPR052336">
    <property type="entry name" value="MlaD_Phospholipid_Transporter"/>
</dbReference>
<dbReference type="Proteomes" id="UP000515808">
    <property type="component" value="Chromosome"/>
</dbReference>
<proteinExistence type="predicted"/>
<dbReference type="EMBL" id="CP060695">
    <property type="protein sequence ID" value="QNM86866.1"/>
    <property type="molecule type" value="Genomic_DNA"/>
</dbReference>
<keyword evidence="2" id="KW-0812">Transmembrane</keyword>
<accession>A0A7G9LE17</accession>
<dbReference type="PANTHER" id="PTHR33371:SF4">
    <property type="entry name" value="INTERMEMBRANE PHOSPHOLIPID TRANSPORT SYSTEM BINDING PROTEIN MLAD"/>
    <property type="match status" value="1"/>
</dbReference>
<dbReference type="AlphaFoldDB" id="A0A7G9LE17"/>
<dbReference type="Pfam" id="PF02470">
    <property type="entry name" value="MlaD"/>
    <property type="match status" value="1"/>
</dbReference>
<organism evidence="4 5">
    <name type="scientific">Polaribacter pectinis</name>
    <dbReference type="NCBI Taxonomy" id="2738844"/>
    <lineage>
        <taxon>Bacteria</taxon>
        <taxon>Pseudomonadati</taxon>
        <taxon>Bacteroidota</taxon>
        <taxon>Flavobacteriia</taxon>
        <taxon>Flavobacteriales</taxon>
        <taxon>Flavobacteriaceae</taxon>
    </lineage>
</organism>
<feature type="coiled-coil region" evidence="1">
    <location>
        <begin position="234"/>
        <end position="292"/>
    </location>
</feature>
<sequence>MSKELKTGIVVVVIIAIFIWGFNFLKGQNILDGNTRYFEVEYSKIGGLNRSSSVTINGLKVGKVDEIKFNNTPEKRGHLIVRFSVEDDFQFSKNSIVRIYSPNPLSGSNLAVIPSYEGEMAVSGDVLEGEMEESLFTSIGERLNPLQQKIEKVIVRADTLFSGVNKILNDKTITGINNSVSNLSATIYELRQTVKSVNSMVTDNQENLKITLENTKNITENFSKVSDSLTTVNINNIVKKAENAVDNFNELSRKMNSNEGSIGKLINDKKLYDNIEAATKELEELLRDLKLNPKRYVHFSIFGKKPKPYSPTKDELEELKKLKKEIEELKQ</sequence>
<reference evidence="4 5" key="1">
    <citation type="submission" date="2020-08" db="EMBL/GenBank/DDBJ databases">
        <title>Polaribacter sp. L12M9 isolated from gut of the Korean scallop.</title>
        <authorList>
            <person name="Jeong Y.S."/>
        </authorList>
    </citation>
    <scope>NUCLEOTIDE SEQUENCE [LARGE SCALE GENOMIC DNA]</scope>
    <source>
        <strain evidence="4 5">L12M9</strain>
    </source>
</reference>
<dbReference type="InterPro" id="IPR003399">
    <property type="entry name" value="Mce/MlaD"/>
</dbReference>
<feature type="transmembrane region" description="Helical" evidence="2">
    <location>
        <begin position="7"/>
        <end position="25"/>
    </location>
</feature>
<dbReference type="RefSeq" id="WP_187483739.1">
    <property type="nucleotide sequence ID" value="NZ_CP060695.1"/>
</dbReference>
<keyword evidence="1" id="KW-0175">Coiled coil</keyword>
<evidence type="ECO:0000256" key="2">
    <source>
        <dbReference type="SAM" id="Phobius"/>
    </source>
</evidence>
<feature type="domain" description="Mce/MlaD" evidence="3">
    <location>
        <begin position="35"/>
        <end position="114"/>
    </location>
</feature>
<protein>
    <submittedName>
        <fullName evidence="4">MCE family protein</fullName>
    </submittedName>
</protein>
<keyword evidence="2" id="KW-0472">Membrane</keyword>
<dbReference type="Gene3D" id="1.10.287.950">
    <property type="entry name" value="Methyl-accepting chemotaxis protein"/>
    <property type="match status" value="1"/>
</dbReference>
<dbReference type="KEGG" id="ppec:H9W90_07080"/>
<dbReference type="PANTHER" id="PTHR33371">
    <property type="entry name" value="INTERMEMBRANE PHOSPHOLIPID TRANSPORT SYSTEM BINDING PROTEIN MLAD-RELATED"/>
    <property type="match status" value="1"/>
</dbReference>
<evidence type="ECO:0000256" key="1">
    <source>
        <dbReference type="SAM" id="Coils"/>
    </source>
</evidence>
<evidence type="ECO:0000313" key="4">
    <source>
        <dbReference type="EMBL" id="QNM86866.1"/>
    </source>
</evidence>
<evidence type="ECO:0000259" key="3">
    <source>
        <dbReference type="Pfam" id="PF02470"/>
    </source>
</evidence>
<name>A0A7G9LE17_9FLAO</name>
<keyword evidence="5" id="KW-1185">Reference proteome</keyword>
<gene>
    <name evidence="4" type="ORF">H9W90_07080</name>
</gene>